<evidence type="ECO:0000313" key="1">
    <source>
        <dbReference type="EMBL" id="GAA5805369.1"/>
    </source>
</evidence>
<reference evidence="1 2" key="1">
    <citation type="submission" date="2024-04" db="EMBL/GenBank/DDBJ databases">
        <title>genome sequences of Mucor flavus KT1a and Helicostylum pulchrum KT1b strains isolation_sourced from the surface of a dry-aged beef.</title>
        <authorList>
            <person name="Toyotome T."/>
            <person name="Hosono M."/>
            <person name="Torimaru M."/>
            <person name="Fukuda K."/>
            <person name="Mikami N."/>
        </authorList>
    </citation>
    <scope>NUCLEOTIDE SEQUENCE [LARGE SCALE GENOMIC DNA]</scope>
    <source>
        <strain evidence="1 2">KT1b</strain>
    </source>
</reference>
<gene>
    <name evidence="1" type="ORF">HPULCUR_010885</name>
</gene>
<dbReference type="EMBL" id="BAABUJ010000045">
    <property type="protein sequence ID" value="GAA5805369.1"/>
    <property type="molecule type" value="Genomic_DNA"/>
</dbReference>
<proteinExistence type="predicted"/>
<evidence type="ECO:0000313" key="2">
    <source>
        <dbReference type="Proteomes" id="UP001476247"/>
    </source>
</evidence>
<name>A0ABP9YEI6_9FUNG</name>
<keyword evidence="2" id="KW-1185">Reference proteome</keyword>
<dbReference type="Proteomes" id="UP001476247">
    <property type="component" value="Unassembled WGS sequence"/>
</dbReference>
<comment type="caution">
    <text evidence="1">The sequence shown here is derived from an EMBL/GenBank/DDBJ whole genome shotgun (WGS) entry which is preliminary data.</text>
</comment>
<protein>
    <submittedName>
        <fullName evidence="1">Uncharacterized protein</fullName>
    </submittedName>
</protein>
<organism evidence="1 2">
    <name type="scientific">Helicostylum pulchrum</name>
    <dbReference type="NCBI Taxonomy" id="562976"/>
    <lineage>
        <taxon>Eukaryota</taxon>
        <taxon>Fungi</taxon>
        <taxon>Fungi incertae sedis</taxon>
        <taxon>Mucoromycota</taxon>
        <taxon>Mucoromycotina</taxon>
        <taxon>Mucoromycetes</taxon>
        <taxon>Mucorales</taxon>
        <taxon>Mucorineae</taxon>
        <taxon>Mucoraceae</taxon>
        <taxon>Helicostylum</taxon>
    </lineage>
</organism>
<accession>A0ABP9YEI6</accession>
<sequence length="137" mass="15812">MIDLPLFDTGYPYLATTSNTEKRLAENSTFNFDLNRKVKTKPTIVVRLLTGTAKIDVKVYDENEECLGIISGGPWIYNQRNLLAEDNYNSNISWNGKFIPITENQDEIIEQEEPIGDNSTQVEDGTYYLYEAFWRSR</sequence>